<reference evidence="2" key="7">
    <citation type="journal article" date="2017" name="Sci. Rep.">
        <title>Genomic features, phylogenetic relationships, and comparative genomics of Elizabethkingia anophelis strain EM361-97 isolated in Taiwan.</title>
        <authorList>
            <person name="Lin J.N."/>
            <person name="Lai C.H."/>
            <person name="Yang C.H."/>
            <person name="Huang Y.H."/>
            <person name="Lin H.H."/>
        </authorList>
    </citation>
    <scope>NUCLEOTIDE SEQUENCE</scope>
</reference>
<dbReference type="RefSeq" id="WP_009090463.1">
    <property type="nucleotide sequence ID" value="NZ_CBCRWW010000011.1"/>
</dbReference>
<dbReference type="InterPro" id="IPR008969">
    <property type="entry name" value="CarboxyPept-like_regulatory"/>
</dbReference>
<evidence type="ECO:0000313" key="1">
    <source>
        <dbReference type="EMBL" id="DAC75550.1"/>
    </source>
</evidence>
<reference evidence="2" key="3">
    <citation type="journal article" date="2016" name="Genome Announc.">
        <title>Complete Genome Sequences of Four Strains from the 2015-2016 Elizabethkingia anophelis Outbreak.</title>
        <authorList>
            <person name="Nicholson A.C."/>
            <person name="Whitney A.M."/>
            <person name="Emery B.D."/>
            <person name="Bell M.E."/>
            <person name="Gartin J.T."/>
            <person name="Humrighouse B.W."/>
            <person name="Loparev V.N."/>
            <person name="Batra D."/>
            <person name="Sheth M."/>
            <person name="Rowe L.A."/>
            <person name="Juieng P."/>
            <person name="Knipe K."/>
            <person name="Gulvik C."/>
            <person name="McQuiston J.R."/>
        </authorList>
    </citation>
    <scope>NUCLEOTIDE SEQUENCE</scope>
</reference>
<reference evidence="2" key="6">
    <citation type="journal article" date="2017" name="Nat. Commun.">
        <title>Evolutionary dynamics and genomic features of the Elizabethkingia anophelis 2015 to 2016 Wisconsin outbreak strain.</title>
        <authorList>
            <person name="Perrin A."/>
            <person name="Larsonneur E."/>
            <person name="Nicholson A.C."/>
            <person name="Edwards D.J."/>
            <person name="Gundlach K.M."/>
            <person name="Whitney A.M."/>
            <person name="Gulvik C.A."/>
            <person name="Bell M.E."/>
            <person name="Rendueles O."/>
            <person name="Cury J."/>
            <person name="Hugon P."/>
            <person name="Clermont D."/>
            <person name="Enouf V."/>
            <person name="Loparev V."/>
            <person name="Juieng P."/>
            <person name="Monson T."/>
            <person name="Warshauer D."/>
            <person name="Elbadawi L.I."/>
            <person name="Walters M.S."/>
            <person name="Crist M.B."/>
            <person name="Noble-Wang J."/>
            <person name="Borlaug G."/>
            <person name="Rocha E.P.C."/>
            <person name="Criscuolo A."/>
            <person name="Touchon M."/>
            <person name="Davis J.P."/>
            <person name="Holt K.E."/>
            <person name="McQuiston J.R."/>
            <person name="Brisse S."/>
        </authorList>
    </citation>
    <scope>NUCLEOTIDE SEQUENCE</scope>
</reference>
<reference evidence="2" key="4">
    <citation type="journal article" date="2016" name="Sci. Rep.">
        <title>Genomic epidemiology and global diversity of the emerging bacterial pathogen Elizabethkingia anophelis.</title>
        <authorList>
            <person name="Breurec S."/>
            <person name="Criscuolo A."/>
            <person name="Diancourt L."/>
            <person name="Rendueles O."/>
            <person name="Vandenbogaert M."/>
            <person name="Passet V."/>
            <person name="Caro V."/>
            <person name="Rocha E.P."/>
            <person name="Touchon M."/>
            <person name="Brisse S."/>
        </authorList>
    </citation>
    <scope>NUCLEOTIDE SEQUENCE</scope>
</reference>
<sequence>MIKYLIINIFLLFSFKAYGQKSLSGTIVSDFGGSLSNVNIYNNQSGAKTISDGDGKYEIVARPGDELIFIREGFDVLRKTVNSNFFSASLNIILVKSLIEIKEVRLYPFSSKNFNTSNSKSFRLNSKVNEAISLSHKEITPYLKTPEMFTSRKINLYSIGYTFDIGKGDVNEKWTVYDLAFWLKEELGDNYFLSMGIKKEKIISFILYALKGYNNKSLYKNGSVEIEDLGAIKGVLEKKCIFYIELSK</sequence>
<dbReference type="AlphaFoldDB" id="A0A455ZHS8"/>
<reference evidence="2" key="2">
    <citation type="journal article" date="2014" name="PLoS ONE">
        <title>Insights from the genome annotation of Elizabethkingia anophelis from the malaria vector Anopheles gambiae.</title>
        <authorList>
            <person name="Kukutla P."/>
            <person name="Lindberg B.G."/>
            <person name="Pei D."/>
            <person name="Rayl M."/>
            <person name="Yu W."/>
            <person name="Steritz M."/>
            <person name="Faye I."/>
            <person name="Xu J."/>
        </authorList>
    </citation>
    <scope>NUCLEOTIDE SEQUENCE</scope>
</reference>
<reference evidence="2" key="8">
    <citation type="journal article" date="2018" name="J. ISSAAS">
        <title>In Silico Identification of Three Types of Integrative and Conjugative Elements (ICEs) in Elizabethkingia anophelis Strains Isolated from Around the World.</title>
        <authorList>
            <person name="Xu J."/>
            <person name="Pei D."/>
            <person name="Nicholson A."/>
            <person name="Lan Y."/>
            <person name="Xia Q."/>
        </authorList>
    </citation>
    <scope>NUCLEOTIDE SEQUENCE</scope>
</reference>
<reference evidence="2" key="1">
    <citation type="journal article" date="2014" name="Genome Biol. Evol.">
        <title>Comparative genomic analysis of malaria mosquito vector-associated novel pathogen Elizabethkingia anophelis.</title>
        <authorList>
            <person name="Teo J."/>
            <person name="Tan S.Y."/>
            <person name="Liu Y."/>
            <person name="Tay M."/>
            <person name="Ding Y."/>
            <person name="Li Y."/>
            <person name="Kjelleberg S."/>
            <person name="Givskov M."/>
            <person name="Lin R.T."/>
            <person name="Yang L."/>
        </authorList>
    </citation>
    <scope>NUCLEOTIDE SEQUENCE</scope>
</reference>
<dbReference type="GeneID" id="56683772"/>
<organism evidence="2">
    <name type="scientific">Elizabethkingia anophelis</name>
    <dbReference type="NCBI Taxonomy" id="1117645"/>
    <lineage>
        <taxon>Bacteria</taxon>
        <taxon>Pseudomonadati</taxon>
        <taxon>Bacteroidota</taxon>
        <taxon>Flavobacteriia</taxon>
        <taxon>Flavobacteriales</taxon>
        <taxon>Weeksellaceae</taxon>
        <taxon>Elizabethkingia</taxon>
    </lineage>
</organism>
<evidence type="ECO:0008006" key="3">
    <source>
        <dbReference type="Google" id="ProtNLM"/>
    </source>
</evidence>
<name>A0A455ZHS8_9FLAO</name>
<gene>
    <name evidence="1" type="primary">ICEEaIII(2)_R26_7887_7141</name>
</gene>
<protein>
    <recommendedName>
        <fullName evidence="3">Carboxypeptidase regulatory-like domain-containing protein</fullName>
    </recommendedName>
</protein>
<accession>A0A455ZHS8</accession>
<proteinExistence type="predicted"/>
<dbReference type="EMBL" id="BK010607">
    <property type="protein sequence ID" value="DAC75550.1"/>
    <property type="molecule type" value="Genomic_DNA"/>
</dbReference>
<dbReference type="EMBL" id="BK010621">
    <property type="protein sequence ID" value="DAC76332.1"/>
    <property type="molecule type" value="Genomic_DNA"/>
</dbReference>
<reference evidence="2" key="5">
    <citation type="journal article" date="2017" name="Genome Announc.">
        <title>Complete Circularized Genome Sequences of Four Strains of Elizabethkingia anophelis, Including Two Novel Strains Isolated from Wild-Caught Anopheles sinensis.</title>
        <authorList>
            <person name="Pei D."/>
            <person name="Nicholson A.C."/>
            <person name="Jiang J."/>
            <person name="Chen H."/>
            <person name="Whitney A.M."/>
            <person name="Villarma A."/>
            <person name="Bell M."/>
            <person name="Humrighouse B."/>
            <person name="Rowe L.A."/>
            <person name="Sheth M."/>
            <person name="Batra D."/>
            <person name="Juieng P."/>
            <person name="Loparev V.N."/>
            <person name="McQuiston J.R."/>
            <person name="Lan Y."/>
            <person name="Ma Y."/>
            <person name="Xu J."/>
        </authorList>
    </citation>
    <scope>NUCLEOTIDE SEQUENCE</scope>
</reference>
<dbReference type="SUPFAM" id="SSF49464">
    <property type="entry name" value="Carboxypeptidase regulatory domain-like"/>
    <property type="match status" value="1"/>
</dbReference>
<evidence type="ECO:0000313" key="2">
    <source>
        <dbReference type="EMBL" id="DAC76332.1"/>
    </source>
</evidence>